<reference evidence="2 3" key="1">
    <citation type="journal article" date="2006" name="Science">
        <title>Phytophthora genome sequences uncover evolutionary origins and mechanisms of pathogenesis.</title>
        <authorList>
            <person name="Tyler B.M."/>
            <person name="Tripathy S."/>
            <person name="Zhang X."/>
            <person name="Dehal P."/>
            <person name="Jiang R.H."/>
            <person name="Aerts A."/>
            <person name="Arredondo F.D."/>
            <person name="Baxter L."/>
            <person name="Bensasson D."/>
            <person name="Beynon J.L."/>
            <person name="Chapman J."/>
            <person name="Damasceno C.M."/>
            <person name="Dorrance A.E."/>
            <person name="Dou D."/>
            <person name="Dickerman A.W."/>
            <person name="Dubchak I.L."/>
            <person name="Garbelotto M."/>
            <person name="Gijzen M."/>
            <person name="Gordon S.G."/>
            <person name="Govers F."/>
            <person name="Grunwald N.J."/>
            <person name="Huang W."/>
            <person name="Ivors K.L."/>
            <person name="Jones R.W."/>
            <person name="Kamoun S."/>
            <person name="Krampis K."/>
            <person name="Lamour K.H."/>
            <person name="Lee M.K."/>
            <person name="McDonald W.H."/>
            <person name="Medina M."/>
            <person name="Meijer H.J."/>
            <person name="Nordberg E.K."/>
            <person name="Maclean D.J."/>
            <person name="Ospina-Giraldo M.D."/>
            <person name="Morris P.F."/>
            <person name="Phuntumart V."/>
            <person name="Putnam N.H."/>
            <person name="Rash S."/>
            <person name="Rose J.K."/>
            <person name="Sakihama Y."/>
            <person name="Salamov A.A."/>
            <person name="Savidor A."/>
            <person name="Scheuring C.F."/>
            <person name="Smith B.M."/>
            <person name="Sobral B.W."/>
            <person name="Terry A."/>
            <person name="Torto-Alalibo T.A."/>
            <person name="Win J."/>
            <person name="Xu Z."/>
            <person name="Zhang H."/>
            <person name="Grigoriev I.V."/>
            <person name="Rokhsar D.S."/>
            <person name="Boore J.L."/>
        </authorList>
    </citation>
    <scope>NUCLEOTIDE SEQUENCE [LARGE SCALE GENOMIC DNA]</scope>
    <source>
        <strain evidence="2 3">P6497</strain>
    </source>
</reference>
<feature type="region of interest" description="Disordered" evidence="1">
    <location>
        <begin position="74"/>
        <end position="105"/>
    </location>
</feature>
<evidence type="ECO:0000256" key="1">
    <source>
        <dbReference type="SAM" id="MobiDB-lite"/>
    </source>
</evidence>
<dbReference type="KEGG" id="psoj:PHYSODRAFT_294742"/>
<proteinExistence type="predicted"/>
<organism evidence="2 3">
    <name type="scientific">Phytophthora sojae (strain P6497)</name>
    <name type="common">Soybean stem and root rot agent</name>
    <name type="synonym">Phytophthora megasperma f. sp. glycines</name>
    <dbReference type="NCBI Taxonomy" id="1094619"/>
    <lineage>
        <taxon>Eukaryota</taxon>
        <taxon>Sar</taxon>
        <taxon>Stramenopiles</taxon>
        <taxon>Oomycota</taxon>
        <taxon>Peronosporomycetes</taxon>
        <taxon>Peronosporales</taxon>
        <taxon>Peronosporaceae</taxon>
        <taxon>Phytophthora</taxon>
    </lineage>
</organism>
<name>G4YJC5_PHYSP</name>
<dbReference type="RefSeq" id="XP_009516997.1">
    <property type="nucleotide sequence ID" value="XM_009518702.1"/>
</dbReference>
<dbReference type="Proteomes" id="UP000002640">
    <property type="component" value="Unassembled WGS sequence"/>
</dbReference>
<evidence type="ECO:0000313" key="3">
    <source>
        <dbReference type="Proteomes" id="UP000002640"/>
    </source>
</evidence>
<dbReference type="InParanoid" id="G4YJC5"/>
<sequence>MSSVLLKQAPSPASPLCGKPTSRLRHQLEGRHGHLHVLHQQLRWAPAPRTSPSKHCPVVVGSGVTGSAVVREGVTGSADSCSGNSADSVSANSADSSSADASAASGFKADVNNWRHSSDWQSFTDFGLVG</sequence>
<accession>G4YJC5</accession>
<evidence type="ECO:0000313" key="2">
    <source>
        <dbReference type="EMBL" id="EGZ29722.1"/>
    </source>
</evidence>
<keyword evidence="3" id="KW-1185">Reference proteome</keyword>
<gene>
    <name evidence="2" type="ORF">PHYSODRAFT_294742</name>
</gene>
<feature type="compositionally biased region" description="Low complexity" evidence="1">
    <location>
        <begin position="82"/>
        <end position="105"/>
    </location>
</feature>
<dbReference type="AlphaFoldDB" id="G4YJC5"/>
<dbReference type="EMBL" id="JH159151">
    <property type="protein sequence ID" value="EGZ29722.1"/>
    <property type="molecule type" value="Genomic_DNA"/>
</dbReference>
<dbReference type="GeneID" id="20641144"/>
<protein>
    <submittedName>
        <fullName evidence="2">Uncharacterized protein</fullName>
    </submittedName>
</protein>